<comment type="similarity">
    <text evidence="2">Belongs to the SLC41A transporter family.</text>
</comment>
<name>A0A0D6L754_9BILA</name>
<keyword evidence="6 9" id="KW-1133">Transmembrane helix</keyword>
<evidence type="ECO:0000313" key="12">
    <source>
        <dbReference type="Proteomes" id="UP000054495"/>
    </source>
</evidence>
<dbReference type="GO" id="GO:0008324">
    <property type="term" value="F:monoatomic cation transmembrane transporter activity"/>
    <property type="evidence" value="ECO:0007669"/>
    <property type="project" value="InterPro"/>
</dbReference>
<keyword evidence="12" id="KW-1185">Reference proteome</keyword>
<organism evidence="11 12">
    <name type="scientific">Ancylostoma ceylanicum</name>
    <dbReference type="NCBI Taxonomy" id="53326"/>
    <lineage>
        <taxon>Eukaryota</taxon>
        <taxon>Metazoa</taxon>
        <taxon>Ecdysozoa</taxon>
        <taxon>Nematoda</taxon>
        <taxon>Chromadorea</taxon>
        <taxon>Rhabditida</taxon>
        <taxon>Rhabditina</taxon>
        <taxon>Rhabditomorpha</taxon>
        <taxon>Strongyloidea</taxon>
        <taxon>Ancylostomatidae</taxon>
        <taxon>Ancylostomatinae</taxon>
        <taxon>Ancylostoma</taxon>
    </lineage>
</organism>
<dbReference type="FunFam" id="1.10.357.20:FF:000001">
    <property type="entry name" value="Solute carrier family 41 member 2"/>
    <property type="match status" value="1"/>
</dbReference>
<evidence type="ECO:0000256" key="3">
    <source>
        <dbReference type="ARBA" id="ARBA00022448"/>
    </source>
</evidence>
<feature type="domain" description="SLC41A/MgtE integral membrane" evidence="10">
    <location>
        <begin position="61"/>
        <end position="192"/>
    </location>
</feature>
<keyword evidence="7" id="KW-0406">Ion transport</keyword>
<dbReference type="PANTHER" id="PTHR16228:SF21">
    <property type="entry name" value="SLC41A_MGTE INTEGRAL MEMBRANE DOMAIN-CONTAINING PROTEIN"/>
    <property type="match status" value="1"/>
</dbReference>
<dbReference type="Pfam" id="PF01769">
    <property type="entry name" value="MgtE"/>
    <property type="match status" value="2"/>
</dbReference>
<evidence type="ECO:0000259" key="10">
    <source>
        <dbReference type="Pfam" id="PF01769"/>
    </source>
</evidence>
<dbReference type="GO" id="GO:0005886">
    <property type="term" value="C:plasma membrane"/>
    <property type="evidence" value="ECO:0007669"/>
    <property type="project" value="TreeGrafter"/>
</dbReference>
<proteinExistence type="inferred from homology"/>
<feature type="transmembrane region" description="Helical" evidence="9">
    <location>
        <begin position="103"/>
        <end position="123"/>
    </location>
</feature>
<evidence type="ECO:0000256" key="4">
    <source>
        <dbReference type="ARBA" id="ARBA00022692"/>
    </source>
</evidence>
<keyword evidence="3" id="KW-0813">Transport</keyword>
<evidence type="ECO:0000256" key="9">
    <source>
        <dbReference type="SAM" id="Phobius"/>
    </source>
</evidence>
<evidence type="ECO:0000256" key="1">
    <source>
        <dbReference type="ARBA" id="ARBA00004141"/>
    </source>
</evidence>
<evidence type="ECO:0000256" key="2">
    <source>
        <dbReference type="ARBA" id="ARBA00009749"/>
    </source>
</evidence>
<evidence type="ECO:0000256" key="6">
    <source>
        <dbReference type="ARBA" id="ARBA00022989"/>
    </source>
</evidence>
<comment type="subcellular location">
    <subcellularLocation>
        <location evidence="1">Membrane</location>
        <topology evidence="1">Multi-pass membrane protein</topology>
    </subcellularLocation>
</comment>
<dbReference type="InterPro" id="IPR006667">
    <property type="entry name" value="SLC41_membr_dom"/>
</dbReference>
<dbReference type="EMBL" id="KE125932">
    <property type="protein sequence ID" value="EPB66758.1"/>
    <property type="molecule type" value="Genomic_DNA"/>
</dbReference>
<keyword evidence="8 9" id="KW-0472">Membrane</keyword>
<accession>A0A0D6L754</accession>
<reference evidence="11 12" key="1">
    <citation type="submission" date="2013-05" db="EMBL/GenBank/DDBJ databases">
        <title>Draft genome of the parasitic nematode Anyclostoma ceylanicum.</title>
        <authorList>
            <person name="Mitreva M."/>
        </authorList>
    </citation>
    <scope>NUCLEOTIDE SEQUENCE [LARGE SCALE GENOMIC DNA]</scope>
</reference>
<evidence type="ECO:0000313" key="11">
    <source>
        <dbReference type="EMBL" id="EPB66758.1"/>
    </source>
</evidence>
<keyword evidence="4 9" id="KW-0812">Transmembrane</keyword>
<evidence type="ECO:0000256" key="7">
    <source>
        <dbReference type="ARBA" id="ARBA00023065"/>
    </source>
</evidence>
<dbReference type="SUPFAM" id="SSF161093">
    <property type="entry name" value="MgtE membrane domain-like"/>
    <property type="match status" value="2"/>
</dbReference>
<feature type="transmembrane region" description="Helical" evidence="9">
    <location>
        <begin position="204"/>
        <end position="225"/>
    </location>
</feature>
<protein>
    <submittedName>
        <fullName evidence="11">Divalent cation transporter</fullName>
    </submittedName>
</protein>
<feature type="transmembrane region" description="Helical" evidence="9">
    <location>
        <begin position="237"/>
        <end position="256"/>
    </location>
</feature>
<dbReference type="Proteomes" id="UP000054495">
    <property type="component" value="Unassembled WGS sequence"/>
</dbReference>
<feature type="transmembrane region" description="Helical" evidence="9">
    <location>
        <begin position="289"/>
        <end position="313"/>
    </location>
</feature>
<evidence type="ECO:0000256" key="5">
    <source>
        <dbReference type="ARBA" id="ARBA00022842"/>
    </source>
</evidence>
<dbReference type="InterPro" id="IPR045349">
    <property type="entry name" value="SLC41A1-3"/>
</dbReference>
<dbReference type="InterPro" id="IPR036739">
    <property type="entry name" value="SLC41_membr_dom_sf"/>
</dbReference>
<keyword evidence="5" id="KW-0460">Magnesium</keyword>
<feature type="transmembrane region" description="Helical" evidence="9">
    <location>
        <begin position="20"/>
        <end position="42"/>
    </location>
</feature>
<sequence length="333" mass="36141">MSMKKTVLNLKEKTETNTAFFIETLVPFLFAGLGLIFAGLLLEDAETWTFFTELPDAVTLVPTLVGLKGNLEMTLAARLSTLANLGFMETNKQRWQVASSNMALIQTQAIVISSIAVIPAVLLGEKPFAVCDFFCVLLSAVATASFASLLLGLLMIGVVIMARKFKVNPDNITTPVAASLGDVSTLFILLGIGSVLLRIREQYCWVLVLALLCFYAIAAFAAVVASEDQFTVEVLKHGWWAVLAAMSITTLSGFVLKSSMHKFPPIAAFQPLINVRVMWRLRIDPDSSAIPLLTAAGDLLGGLLLIGCFWLAANAYGMKVGQEHFPDRHFGVH</sequence>
<dbReference type="PANTHER" id="PTHR16228">
    <property type="entry name" value="DIVALENT CATION TRANSPORTER SOLUTE CARRIER FAMILY 41"/>
    <property type="match status" value="1"/>
</dbReference>
<dbReference type="Gene3D" id="1.10.357.20">
    <property type="entry name" value="SLC41 divalent cation transporters, integral membrane domain"/>
    <property type="match status" value="2"/>
</dbReference>
<gene>
    <name evidence="11" type="ORF">ANCCEY_14149</name>
</gene>
<feature type="transmembrane region" description="Helical" evidence="9">
    <location>
        <begin position="135"/>
        <end position="160"/>
    </location>
</feature>
<evidence type="ECO:0000256" key="8">
    <source>
        <dbReference type="ARBA" id="ARBA00023136"/>
    </source>
</evidence>
<feature type="domain" description="SLC41A/MgtE integral membrane" evidence="10">
    <location>
        <begin position="206"/>
        <end position="308"/>
    </location>
</feature>
<dbReference type="AlphaFoldDB" id="A0A0D6L754"/>
<feature type="transmembrane region" description="Helical" evidence="9">
    <location>
        <begin position="172"/>
        <end position="197"/>
    </location>
</feature>